<dbReference type="GO" id="GO:0004631">
    <property type="term" value="F:phosphomevalonate kinase activity"/>
    <property type="evidence" value="ECO:0007669"/>
    <property type="project" value="UniProtKB-EC"/>
</dbReference>
<evidence type="ECO:0000256" key="5">
    <source>
        <dbReference type="ARBA" id="ARBA00022777"/>
    </source>
</evidence>
<dbReference type="InterPro" id="IPR005917">
    <property type="entry name" value="Pmev_kinase_bact"/>
</dbReference>
<dbReference type="Pfam" id="PF00288">
    <property type="entry name" value="GHMP_kinases_N"/>
    <property type="match status" value="1"/>
</dbReference>
<dbReference type="EC" id="2.7.4.2" evidence="2"/>
<keyword evidence="4" id="KW-0547">Nucleotide-binding</keyword>
<evidence type="ECO:0000313" key="9">
    <source>
        <dbReference type="EMBL" id="TPR45246.1"/>
    </source>
</evidence>
<keyword evidence="6" id="KW-0067">ATP-binding</keyword>
<name>A0A9Q8IMQ0_9LACO</name>
<comment type="pathway">
    <text evidence="1">Isoprenoid biosynthesis; isopentenyl diphosphate biosynthesis via mevalonate pathway; isopentenyl diphosphate from (R)-mevalonate: step 2/3.</text>
</comment>
<dbReference type="InterPro" id="IPR006204">
    <property type="entry name" value="GHMP_kinase_N_dom"/>
</dbReference>
<dbReference type="InterPro" id="IPR014721">
    <property type="entry name" value="Ribsml_uS5_D2-typ_fold_subgr"/>
</dbReference>
<dbReference type="Pfam" id="PF08544">
    <property type="entry name" value="GHMP_kinases_C"/>
    <property type="match status" value="1"/>
</dbReference>
<evidence type="ECO:0000259" key="7">
    <source>
        <dbReference type="Pfam" id="PF00288"/>
    </source>
</evidence>
<feature type="domain" description="GHMP kinase N-terminal" evidence="7">
    <location>
        <begin position="82"/>
        <end position="176"/>
    </location>
</feature>
<evidence type="ECO:0000256" key="2">
    <source>
        <dbReference type="ARBA" id="ARBA00012958"/>
    </source>
</evidence>
<dbReference type="PANTHER" id="PTHR31814:SF2">
    <property type="entry name" value="PHOSPHOMEVALONATE KINASE"/>
    <property type="match status" value="1"/>
</dbReference>
<gene>
    <name evidence="9" type="ORF">DY130_02225</name>
</gene>
<proteinExistence type="predicted"/>
<dbReference type="SUPFAM" id="SSF55060">
    <property type="entry name" value="GHMP Kinase, C-terminal domain"/>
    <property type="match status" value="1"/>
</dbReference>
<feature type="domain" description="GHMP kinase C-terminal" evidence="8">
    <location>
        <begin position="261"/>
        <end position="345"/>
    </location>
</feature>
<dbReference type="InterPro" id="IPR035102">
    <property type="entry name" value="Phosphomevalonate_kinase"/>
</dbReference>
<evidence type="ECO:0000256" key="6">
    <source>
        <dbReference type="ARBA" id="ARBA00022840"/>
    </source>
</evidence>
<evidence type="ECO:0000313" key="10">
    <source>
        <dbReference type="Proteomes" id="UP000784700"/>
    </source>
</evidence>
<evidence type="ECO:0000256" key="4">
    <source>
        <dbReference type="ARBA" id="ARBA00022741"/>
    </source>
</evidence>
<comment type="caution">
    <text evidence="9">The sequence shown here is derived from an EMBL/GenBank/DDBJ whole genome shotgun (WGS) entry which is preliminary data.</text>
</comment>
<dbReference type="Gene3D" id="3.30.230.10">
    <property type="match status" value="1"/>
</dbReference>
<dbReference type="GO" id="GO:0005524">
    <property type="term" value="F:ATP binding"/>
    <property type="evidence" value="ECO:0007669"/>
    <property type="project" value="UniProtKB-KW"/>
</dbReference>
<dbReference type="EMBL" id="QUBG01000002">
    <property type="protein sequence ID" value="TPR45246.1"/>
    <property type="molecule type" value="Genomic_DNA"/>
</dbReference>
<dbReference type="PRINTS" id="PR00959">
    <property type="entry name" value="MEVGALKINASE"/>
</dbReference>
<dbReference type="NCBIfam" id="TIGR01220">
    <property type="entry name" value="Pmev_kin_Gr_pos"/>
    <property type="match status" value="1"/>
</dbReference>
<dbReference type="Proteomes" id="UP000784700">
    <property type="component" value="Unassembled WGS sequence"/>
</dbReference>
<dbReference type="PANTHER" id="PTHR31814">
    <property type="match status" value="1"/>
</dbReference>
<dbReference type="InterPro" id="IPR020568">
    <property type="entry name" value="Ribosomal_Su5_D2-typ_SF"/>
</dbReference>
<sequence length="358" mass="39845">MVVVISVKAPGKLYIAGEYAVVEKGMPSIVVALNQFITVNINETNNVYGQINSKQYPNSIVKWNIINNKFQMISNNINNFEYVISAMKITFNYISSLGYKLNCFDINIDSSLNSSDGKKYGLGSSAAVTVGIVKAILKYYDLNISLEKIFKLSSIAHLDVQGNGSLGDIAASVYGGWIAYSSFDRNWLKKHRNIKVEELINLIWPELRIEPLTPPANLELLIGWTGTPASTSLLVNKVEKNYDKKDYNTFLSDSKKCINRMISGFHKKSLRLIQKEILVNRLLLNKLGKCTGINIETPKLNKLCQIAIKNHGAAKSSGAGGGDCGIAIIDKQSSKDKIIDEWKNNDIKRLNLKIHKNL</sequence>
<evidence type="ECO:0000259" key="8">
    <source>
        <dbReference type="Pfam" id="PF08544"/>
    </source>
</evidence>
<keyword evidence="5 9" id="KW-0418">Kinase</keyword>
<dbReference type="SUPFAM" id="SSF54211">
    <property type="entry name" value="Ribosomal protein S5 domain 2-like"/>
    <property type="match status" value="1"/>
</dbReference>
<reference evidence="9" key="1">
    <citation type="submission" date="2018-08" db="EMBL/GenBank/DDBJ databases">
        <title>Comparative genomics of wild bee and flower associated Lactobacillus reveals potential adaptation to the bee host.</title>
        <authorList>
            <person name="Vuong H.Q."/>
            <person name="Mcfrederick Q.S."/>
        </authorList>
    </citation>
    <scope>NUCLEOTIDE SEQUENCE</scope>
    <source>
        <strain evidence="9">HV_63</strain>
    </source>
</reference>
<protein>
    <recommendedName>
        <fullName evidence="2">phosphomevalonate kinase</fullName>
        <ecNumber evidence="2">2.7.4.2</ecNumber>
    </recommendedName>
</protein>
<accession>A0A9Q8IMQ0</accession>
<dbReference type="AlphaFoldDB" id="A0A9Q8IMQ0"/>
<dbReference type="InterPro" id="IPR036554">
    <property type="entry name" value="GHMP_kinase_C_sf"/>
</dbReference>
<keyword evidence="3 9" id="KW-0808">Transferase</keyword>
<evidence type="ECO:0000256" key="1">
    <source>
        <dbReference type="ARBA" id="ARBA00005017"/>
    </source>
</evidence>
<dbReference type="InterPro" id="IPR013750">
    <property type="entry name" value="GHMP_kinase_C_dom"/>
</dbReference>
<organism evidence="9 10">
    <name type="scientific">Apilactobacillus micheneri</name>
    <dbReference type="NCBI Taxonomy" id="1899430"/>
    <lineage>
        <taxon>Bacteria</taxon>
        <taxon>Bacillati</taxon>
        <taxon>Bacillota</taxon>
        <taxon>Bacilli</taxon>
        <taxon>Lactobacillales</taxon>
        <taxon>Lactobacillaceae</taxon>
        <taxon>Apilactobacillus</taxon>
    </lineage>
</organism>
<dbReference type="Gene3D" id="3.30.70.890">
    <property type="entry name" value="GHMP kinase, C-terminal domain"/>
    <property type="match status" value="1"/>
</dbReference>
<evidence type="ECO:0000256" key="3">
    <source>
        <dbReference type="ARBA" id="ARBA00022679"/>
    </source>
</evidence>